<feature type="domain" description="dUTPase-like" evidence="6">
    <location>
        <begin position="22"/>
        <end position="106"/>
    </location>
</feature>
<dbReference type="EC" id="3.6.1.23" evidence="2"/>
<dbReference type="GO" id="GO:0004170">
    <property type="term" value="F:dUTP diphosphatase activity"/>
    <property type="evidence" value="ECO:0007669"/>
    <property type="project" value="UniProtKB-EC"/>
</dbReference>
<evidence type="ECO:0000259" key="6">
    <source>
        <dbReference type="Pfam" id="PF00692"/>
    </source>
</evidence>
<proteinExistence type="inferred from homology"/>
<protein>
    <recommendedName>
        <fullName evidence="2">dUTP diphosphatase</fullName>
        <ecNumber evidence="2">3.6.1.23</ecNumber>
    </recommendedName>
</protein>
<comment type="catalytic activity">
    <reaction evidence="5">
        <text>dUTP + H2O = dUMP + diphosphate + H(+)</text>
        <dbReference type="Rhea" id="RHEA:10248"/>
        <dbReference type="ChEBI" id="CHEBI:15377"/>
        <dbReference type="ChEBI" id="CHEBI:15378"/>
        <dbReference type="ChEBI" id="CHEBI:33019"/>
        <dbReference type="ChEBI" id="CHEBI:61555"/>
        <dbReference type="ChEBI" id="CHEBI:246422"/>
        <dbReference type="EC" id="3.6.1.23"/>
    </reaction>
</comment>
<comment type="caution">
    <text evidence="7">The sequence shown here is derived from an EMBL/GenBank/DDBJ whole genome shotgun (WGS) entry which is preliminary data.</text>
</comment>
<dbReference type="PANTHER" id="PTHR11241">
    <property type="entry name" value="DEOXYURIDINE 5'-TRIPHOSPHATE NUCLEOTIDOHYDROLASE"/>
    <property type="match status" value="1"/>
</dbReference>
<dbReference type="PATRIC" id="fig|1502.174.peg.3367"/>
<evidence type="ECO:0000256" key="5">
    <source>
        <dbReference type="ARBA" id="ARBA00047686"/>
    </source>
</evidence>
<dbReference type="InterPro" id="IPR036157">
    <property type="entry name" value="dUTPase-like_sf"/>
</dbReference>
<dbReference type="InterPro" id="IPR008181">
    <property type="entry name" value="dUTPase"/>
</dbReference>
<evidence type="ECO:0000313" key="8">
    <source>
        <dbReference type="Proteomes" id="UP000070646"/>
    </source>
</evidence>
<dbReference type="Gene3D" id="2.70.40.10">
    <property type="match status" value="1"/>
</dbReference>
<dbReference type="AlphaFoldDB" id="A0A133MG49"/>
<accession>A0A133MG49</accession>
<comment type="similarity">
    <text evidence="1">Belongs to the dUTPase family.</text>
</comment>
<keyword evidence="4" id="KW-0546">Nucleotide metabolism</keyword>
<feature type="domain" description="dUTPase-like" evidence="6">
    <location>
        <begin position="176"/>
        <end position="220"/>
    </location>
</feature>
<dbReference type="InterPro" id="IPR029054">
    <property type="entry name" value="dUTPase-like"/>
</dbReference>
<sequence length="221" mass="24805">MEVSFMAGEQRVRDVYIQYDKNGETPKYETPLAAGADLFAAEDMVIRPFEKVAIPLGLKFAIPDNMELQIRARSGLSLRTNLKISNSIGTIDADSVSDISVILENNYNIANLPYEIANDISILDDLKNNYTEVRLSDYLESKGHDVSSYEDEGKKAYKKLLKTYIYLDKNGNPYGTIYIKKGNRIAQMVLAKYYKANFIETDDVSKLKSVNRGGGFGHTGF</sequence>
<dbReference type="CDD" id="cd07557">
    <property type="entry name" value="trimeric_dUTPase"/>
    <property type="match status" value="1"/>
</dbReference>
<keyword evidence="3" id="KW-0378">Hydrolase</keyword>
<evidence type="ECO:0000256" key="3">
    <source>
        <dbReference type="ARBA" id="ARBA00022801"/>
    </source>
</evidence>
<dbReference type="EMBL" id="LRPU01000250">
    <property type="protein sequence ID" value="KXA03009.1"/>
    <property type="molecule type" value="Genomic_DNA"/>
</dbReference>
<dbReference type="Pfam" id="PF00692">
    <property type="entry name" value="dUTPase"/>
    <property type="match status" value="2"/>
</dbReference>
<dbReference type="GO" id="GO:0000287">
    <property type="term" value="F:magnesium ion binding"/>
    <property type="evidence" value="ECO:0007669"/>
    <property type="project" value="InterPro"/>
</dbReference>
<name>A0A133MG49_CLOPF</name>
<dbReference type="Proteomes" id="UP000070646">
    <property type="component" value="Unassembled WGS sequence"/>
</dbReference>
<evidence type="ECO:0000256" key="1">
    <source>
        <dbReference type="ARBA" id="ARBA00006581"/>
    </source>
</evidence>
<dbReference type="InterPro" id="IPR033704">
    <property type="entry name" value="dUTPase_trimeric"/>
</dbReference>
<evidence type="ECO:0000313" key="7">
    <source>
        <dbReference type="EMBL" id="KXA03009.1"/>
    </source>
</evidence>
<reference evidence="7 8" key="1">
    <citation type="submission" date="2016-01" db="EMBL/GenBank/DDBJ databases">
        <authorList>
            <person name="Oliw E.H."/>
        </authorList>
    </citation>
    <scope>NUCLEOTIDE SEQUENCE [LARGE SCALE GENOMIC DNA]</scope>
    <source>
        <strain evidence="7 8">MJR7757A</strain>
    </source>
</reference>
<gene>
    <name evidence="7" type="ORF">HMPREF3222_03329</name>
</gene>
<organism evidence="7 8">
    <name type="scientific">Clostridium perfringens</name>
    <dbReference type="NCBI Taxonomy" id="1502"/>
    <lineage>
        <taxon>Bacteria</taxon>
        <taxon>Bacillati</taxon>
        <taxon>Bacillota</taxon>
        <taxon>Clostridia</taxon>
        <taxon>Eubacteriales</taxon>
        <taxon>Clostridiaceae</taxon>
        <taxon>Clostridium</taxon>
    </lineage>
</organism>
<evidence type="ECO:0000256" key="2">
    <source>
        <dbReference type="ARBA" id="ARBA00012379"/>
    </source>
</evidence>
<dbReference type="SUPFAM" id="SSF51283">
    <property type="entry name" value="dUTPase-like"/>
    <property type="match status" value="1"/>
</dbReference>
<dbReference type="GO" id="GO:0006226">
    <property type="term" value="P:dUMP biosynthetic process"/>
    <property type="evidence" value="ECO:0007669"/>
    <property type="project" value="InterPro"/>
</dbReference>
<dbReference type="GO" id="GO:0046081">
    <property type="term" value="P:dUTP catabolic process"/>
    <property type="evidence" value="ECO:0007669"/>
    <property type="project" value="InterPro"/>
</dbReference>
<dbReference type="PANTHER" id="PTHR11241:SF0">
    <property type="entry name" value="DEOXYURIDINE 5'-TRIPHOSPHATE NUCLEOTIDOHYDROLASE"/>
    <property type="match status" value="1"/>
</dbReference>
<evidence type="ECO:0000256" key="4">
    <source>
        <dbReference type="ARBA" id="ARBA00023080"/>
    </source>
</evidence>